<organism evidence="1">
    <name type="scientific">Daphnia magna</name>
    <dbReference type="NCBI Taxonomy" id="35525"/>
    <lineage>
        <taxon>Eukaryota</taxon>
        <taxon>Metazoa</taxon>
        <taxon>Ecdysozoa</taxon>
        <taxon>Arthropoda</taxon>
        <taxon>Crustacea</taxon>
        <taxon>Branchiopoda</taxon>
        <taxon>Diplostraca</taxon>
        <taxon>Cladocera</taxon>
        <taxon>Anomopoda</taxon>
        <taxon>Daphniidae</taxon>
        <taxon>Daphnia</taxon>
    </lineage>
</organism>
<dbReference type="AlphaFoldDB" id="A0A0N8EG56"/>
<reference evidence="1" key="1">
    <citation type="submission" date="2015-10" db="EMBL/GenBank/DDBJ databases">
        <title>EvidentialGene: Evidence-directed Construction of Complete mRNA Transcriptomes without Genomes.</title>
        <authorList>
            <person name="Gilbert D.G."/>
        </authorList>
    </citation>
    <scope>NUCLEOTIDE SEQUENCE</scope>
</reference>
<proteinExistence type="predicted"/>
<accession>A0A0N8EG56</accession>
<dbReference type="EMBL" id="GDIQ01030020">
    <property type="protein sequence ID" value="JAN64717.1"/>
    <property type="molecule type" value="Transcribed_RNA"/>
</dbReference>
<evidence type="ECO:0000313" key="1">
    <source>
        <dbReference type="EMBL" id="JAN64717.1"/>
    </source>
</evidence>
<sequence length="67" mass="7937">MILNIASHCGKFFFICKIYRTVLFYNKVQSFLIEKRPDNFQIAQNLLKLKNFMSISFILPLFVPVCM</sequence>
<protein>
    <submittedName>
        <fullName evidence="1">Uncharacterized protein</fullName>
    </submittedName>
</protein>
<name>A0A0N8EG56_9CRUS</name>